<sequence length="344" mass="40326">MPHLIHEYFLDIQKKLVEDGDFDAIAKFAFSGKKHLQIVKEIFASATFLDLREDYYSIGWGGKCFCKFPYQNDEPPLKFFMNCIGDYVVNLTINYSLSRQRNYQLVIDKIVKEKKLHTFSLPAQAPALIKIESTFLDEFLPQFSTTLKHVTIPSVCMTSKLRDSINLESITVLDQFSEQLPIFCCKTKSLHLGLKKTQYPRQSFEKFIVEQPQISFALVSIKRVVLQVTIYDFKINRMILTDLTKYFPSLEIIKIIIPLDTKFFVSDFLQFYMPIIRNSVTVPSKVEIKFYKNKTNMKWRSLEQWKDVFNDFKFDESVSEFYCFRESIQSAGPESTIFEIHIPK</sequence>
<reference evidence="2" key="1">
    <citation type="submission" date="2022-11" db="UniProtKB">
        <authorList>
            <consortium name="WormBaseParasite"/>
        </authorList>
    </citation>
    <scope>IDENTIFICATION</scope>
</reference>
<evidence type="ECO:0000313" key="1">
    <source>
        <dbReference type="Proteomes" id="UP000887578"/>
    </source>
</evidence>
<dbReference type="Proteomes" id="UP000887578">
    <property type="component" value="Unplaced"/>
</dbReference>
<keyword evidence="1" id="KW-1185">Reference proteome</keyword>
<evidence type="ECO:0000313" key="2">
    <source>
        <dbReference type="WBParaSite" id="PDA_v2.g10620.t1"/>
    </source>
</evidence>
<accession>A0A914P7E3</accession>
<protein>
    <submittedName>
        <fullName evidence="2">Uncharacterized protein</fullName>
    </submittedName>
</protein>
<dbReference type="AlphaFoldDB" id="A0A914P7E3"/>
<dbReference type="WBParaSite" id="PDA_v2.g10620.t1">
    <property type="protein sequence ID" value="PDA_v2.g10620.t1"/>
    <property type="gene ID" value="PDA_v2.g10620"/>
</dbReference>
<name>A0A914P7E3_9BILA</name>
<organism evidence="1 2">
    <name type="scientific">Panagrolaimus davidi</name>
    <dbReference type="NCBI Taxonomy" id="227884"/>
    <lineage>
        <taxon>Eukaryota</taxon>
        <taxon>Metazoa</taxon>
        <taxon>Ecdysozoa</taxon>
        <taxon>Nematoda</taxon>
        <taxon>Chromadorea</taxon>
        <taxon>Rhabditida</taxon>
        <taxon>Tylenchina</taxon>
        <taxon>Panagrolaimomorpha</taxon>
        <taxon>Panagrolaimoidea</taxon>
        <taxon>Panagrolaimidae</taxon>
        <taxon>Panagrolaimus</taxon>
    </lineage>
</organism>
<proteinExistence type="predicted"/>